<gene>
    <name evidence="2" type="ORF">EV700_1313</name>
</gene>
<keyword evidence="3" id="KW-1185">Reference proteome</keyword>
<dbReference type="Proteomes" id="UP000292423">
    <property type="component" value="Unassembled WGS sequence"/>
</dbReference>
<reference evidence="2 3" key="1">
    <citation type="submission" date="2019-02" db="EMBL/GenBank/DDBJ databases">
        <title>Genomic Encyclopedia of Type Strains, Phase IV (KMG-IV): sequencing the most valuable type-strain genomes for metagenomic binning, comparative biology and taxonomic classification.</title>
        <authorList>
            <person name="Goeker M."/>
        </authorList>
    </citation>
    <scope>NUCLEOTIDE SEQUENCE [LARGE SCALE GENOMIC DNA]</scope>
    <source>
        <strain evidence="2 3">DSM 105135</strain>
    </source>
</reference>
<feature type="transmembrane region" description="Helical" evidence="1">
    <location>
        <begin position="34"/>
        <end position="52"/>
    </location>
</feature>
<feature type="transmembrane region" description="Helical" evidence="1">
    <location>
        <begin position="6"/>
        <end position="22"/>
    </location>
</feature>
<dbReference type="RefSeq" id="WP_130411980.1">
    <property type="nucleotide sequence ID" value="NZ_SHKX01000011.1"/>
</dbReference>
<accession>A0A4Q7Z8U0</accession>
<comment type="caution">
    <text evidence="2">The sequence shown here is derived from an EMBL/GenBank/DDBJ whole genome shotgun (WGS) entry which is preliminary data.</text>
</comment>
<protein>
    <submittedName>
        <fullName evidence="2">Uncharacterized protein</fullName>
    </submittedName>
</protein>
<evidence type="ECO:0000313" key="3">
    <source>
        <dbReference type="Proteomes" id="UP000292423"/>
    </source>
</evidence>
<name>A0A4Q7Z8U0_9GAMM</name>
<evidence type="ECO:0000313" key="2">
    <source>
        <dbReference type="EMBL" id="RZU46927.1"/>
    </source>
</evidence>
<feature type="transmembrane region" description="Helical" evidence="1">
    <location>
        <begin position="81"/>
        <end position="98"/>
    </location>
</feature>
<organism evidence="2 3">
    <name type="scientific">Fluviicoccus keumensis</name>
    <dbReference type="NCBI Taxonomy" id="1435465"/>
    <lineage>
        <taxon>Bacteria</taxon>
        <taxon>Pseudomonadati</taxon>
        <taxon>Pseudomonadota</taxon>
        <taxon>Gammaproteobacteria</taxon>
        <taxon>Moraxellales</taxon>
        <taxon>Moraxellaceae</taxon>
        <taxon>Fluviicoccus</taxon>
    </lineage>
</organism>
<keyword evidence="1" id="KW-0812">Transmembrane</keyword>
<dbReference type="AlphaFoldDB" id="A0A4Q7Z8U0"/>
<dbReference type="EMBL" id="SHKX01000011">
    <property type="protein sequence ID" value="RZU46927.1"/>
    <property type="molecule type" value="Genomic_DNA"/>
</dbReference>
<dbReference type="OrthoDB" id="6121502at2"/>
<keyword evidence="1" id="KW-1133">Transmembrane helix</keyword>
<evidence type="ECO:0000256" key="1">
    <source>
        <dbReference type="SAM" id="Phobius"/>
    </source>
</evidence>
<sequence>MIGYLVAWVVYLTAAIALLVVYKRSFIRMLPSGWRPVSFYLLAVLLLTPWPIDADNWFPSPAVMAVLFNVMERDSVGVMKSVFPLLFLSTLVCSVAWWKSRKAES</sequence>
<keyword evidence="1" id="KW-0472">Membrane</keyword>
<proteinExistence type="predicted"/>